<dbReference type="GO" id="GO:0016878">
    <property type="term" value="F:acid-thiol ligase activity"/>
    <property type="evidence" value="ECO:0007669"/>
    <property type="project" value="UniProtKB-ARBA"/>
</dbReference>
<keyword evidence="4" id="KW-1185">Reference proteome</keyword>
<gene>
    <name evidence="3" type="ORF">EV378_1844</name>
</gene>
<dbReference type="AlphaFoldDB" id="A0A4R1HTM0"/>
<protein>
    <submittedName>
        <fullName evidence="3">Fatty-acyl-CoA synthase</fullName>
    </submittedName>
</protein>
<evidence type="ECO:0000313" key="3">
    <source>
        <dbReference type="EMBL" id="TCK26017.1"/>
    </source>
</evidence>
<dbReference type="Gene3D" id="3.30.300.30">
    <property type="match status" value="1"/>
</dbReference>
<dbReference type="InterPro" id="IPR020845">
    <property type="entry name" value="AMP-binding_CS"/>
</dbReference>
<dbReference type="InterPro" id="IPR025110">
    <property type="entry name" value="AMP-bd_C"/>
</dbReference>
<feature type="domain" description="AMP-dependent synthetase/ligase" evidence="1">
    <location>
        <begin position="22"/>
        <end position="382"/>
    </location>
</feature>
<dbReference type="EMBL" id="SMFZ01000001">
    <property type="protein sequence ID" value="TCK26017.1"/>
    <property type="molecule type" value="Genomic_DNA"/>
</dbReference>
<dbReference type="Pfam" id="PF13193">
    <property type="entry name" value="AMP-binding_C"/>
    <property type="match status" value="1"/>
</dbReference>
<feature type="domain" description="AMP-binding enzyme C-terminal" evidence="2">
    <location>
        <begin position="432"/>
        <end position="510"/>
    </location>
</feature>
<proteinExistence type="predicted"/>
<dbReference type="PROSITE" id="PS00455">
    <property type="entry name" value="AMP_BINDING"/>
    <property type="match status" value="1"/>
</dbReference>
<dbReference type="InterPro" id="IPR050237">
    <property type="entry name" value="ATP-dep_AMP-bd_enzyme"/>
</dbReference>
<dbReference type="InterPro" id="IPR000873">
    <property type="entry name" value="AMP-dep_synth/lig_dom"/>
</dbReference>
<evidence type="ECO:0000313" key="4">
    <source>
        <dbReference type="Proteomes" id="UP000295560"/>
    </source>
</evidence>
<organism evidence="3 4">
    <name type="scientific">Pseudonocardia endophytica</name>
    <dbReference type="NCBI Taxonomy" id="401976"/>
    <lineage>
        <taxon>Bacteria</taxon>
        <taxon>Bacillati</taxon>
        <taxon>Actinomycetota</taxon>
        <taxon>Actinomycetes</taxon>
        <taxon>Pseudonocardiales</taxon>
        <taxon>Pseudonocardiaceae</taxon>
        <taxon>Pseudonocardia</taxon>
    </lineage>
</organism>
<comment type="caution">
    <text evidence="3">The sequence shown here is derived from an EMBL/GenBank/DDBJ whole genome shotgun (WGS) entry which is preliminary data.</text>
</comment>
<reference evidence="3 4" key="1">
    <citation type="submission" date="2019-03" db="EMBL/GenBank/DDBJ databases">
        <title>Sequencing the genomes of 1000 actinobacteria strains.</title>
        <authorList>
            <person name="Klenk H.-P."/>
        </authorList>
    </citation>
    <scope>NUCLEOTIDE SEQUENCE [LARGE SCALE GENOMIC DNA]</scope>
    <source>
        <strain evidence="3 4">DSM 44969</strain>
    </source>
</reference>
<dbReference type="PANTHER" id="PTHR43767">
    <property type="entry name" value="LONG-CHAIN-FATTY-ACID--COA LIGASE"/>
    <property type="match status" value="1"/>
</dbReference>
<dbReference type="Gene3D" id="3.40.50.12780">
    <property type="entry name" value="N-terminal domain of ligase-like"/>
    <property type="match status" value="1"/>
</dbReference>
<dbReference type="Pfam" id="PF00501">
    <property type="entry name" value="AMP-binding"/>
    <property type="match status" value="1"/>
</dbReference>
<accession>A0A4R1HTM0</accession>
<dbReference type="Proteomes" id="UP000295560">
    <property type="component" value="Unassembled WGS sequence"/>
</dbReference>
<sequence length="528" mass="56596">MGRVVTSADVAAATGLTLDALFRRSVRVFGDRLAVTSDQPGEGPWTYAELGERAERLAAGLAASGLRRGDRVAVLAETRPEWVEIYVALARLGVAAVTLNVRLHPDELVHCVATAEPLALVTSGPLAERATAIRARCPSVKEWYCLDRQDGFTPYANLLETGAPVPEPAAEPGDLHNVLYTSGTTGLPKGAMITQQAAATRAVRLAQWFALTPDDGFVGWLPLFHCGGDESLYGTLLTGGRFAACRRPDPDRILDLIERDRLSWTLLLPGVITDVLAADPGLRDLSSWRFAIGYANMMPGVVAQLTAKYGIAFCDAFGQTETSYVLAHGFSGPGETPHLRKTPTPFVEIRLVDPDGGDMAEVPVGVPGECVVRGPGLMSGYLDDPEATAAAFAGGWLHTGDVLVRNDDGTLEFVDRTKYLIKTGGENVYPAEVEHAIAGHPGVQEVCAHGVADPHWGETVKVVVVRAPGTEPVTAGEIVGRCRERLASYKRPHYVEFLTADQLPRSTTGKLQRHVLAERGATDDQRVG</sequence>
<dbReference type="SUPFAM" id="SSF56801">
    <property type="entry name" value="Acetyl-CoA synthetase-like"/>
    <property type="match status" value="1"/>
</dbReference>
<dbReference type="PANTHER" id="PTHR43767:SF1">
    <property type="entry name" value="NONRIBOSOMAL PEPTIDE SYNTHASE PES1 (EUROFUNG)-RELATED"/>
    <property type="match status" value="1"/>
</dbReference>
<dbReference type="InterPro" id="IPR045851">
    <property type="entry name" value="AMP-bd_C_sf"/>
</dbReference>
<evidence type="ECO:0000259" key="2">
    <source>
        <dbReference type="Pfam" id="PF13193"/>
    </source>
</evidence>
<evidence type="ECO:0000259" key="1">
    <source>
        <dbReference type="Pfam" id="PF00501"/>
    </source>
</evidence>
<name>A0A4R1HTM0_PSEEN</name>
<dbReference type="InterPro" id="IPR042099">
    <property type="entry name" value="ANL_N_sf"/>
</dbReference>